<dbReference type="Proteomes" id="UP000235965">
    <property type="component" value="Unassembled WGS sequence"/>
</dbReference>
<comment type="caution">
    <text evidence="2">The sequence shown here is derived from an EMBL/GenBank/DDBJ whole genome shotgun (WGS) entry which is preliminary data.</text>
</comment>
<name>A0A2J7QDB1_9NEOP</name>
<dbReference type="EMBL" id="NEVH01015825">
    <property type="protein sequence ID" value="PNF26574.1"/>
    <property type="molecule type" value="Genomic_DNA"/>
</dbReference>
<dbReference type="OrthoDB" id="6730379at2759"/>
<evidence type="ECO:0000313" key="3">
    <source>
        <dbReference type="Proteomes" id="UP000235965"/>
    </source>
</evidence>
<feature type="region of interest" description="Disordered" evidence="1">
    <location>
        <begin position="43"/>
        <end position="73"/>
    </location>
</feature>
<dbReference type="AlphaFoldDB" id="A0A2J7QDB1"/>
<accession>A0A2J7QDB1</accession>
<proteinExistence type="predicted"/>
<gene>
    <name evidence="2" type="ORF">B7P43_G13051</name>
</gene>
<sequence>MDKTKDQPDELHATHHDKELEDLMAVESTAQACIMHALRIEQTTDTNQNSGSVTSDQPSVMVSITNGELSAQE</sequence>
<protein>
    <submittedName>
        <fullName evidence="2">Uncharacterized protein</fullName>
    </submittedName>
</protein>
<organism evidence="2 3">
    <name type="scientific">Cryptotermes secundus</name>
    <dbReference type="NCBI Taxonomy" id="105785"/>
    <lineage>
        <taxon>Eukaryota</taxon>
        <taxon>Metazoa</taxon>
        <taxon>Ecdysozoa</taxon>
        <taxon>Arthropoda</taxon>
        <taxon>Hexapoda</taxon>
        <taxon>Insecta</taxon>
        <taxon>Pterygota</taxon>
        <taxon>Neoptera</taxon>
        <taxon>Polyneoptera</taxon>
        <taxon>Dictyoptera</taxon>
        <taxon>Blattodea</taxon>
        <taxon>Blattoidea</taxon>
        <taxon>Termitoidae</taxon>
        <taxon>Kalotermitidae</taxon>
        <taxon>Cryptotermitinae</taxon>
        <taxon>Cryptotermes</taxon>
    </lineage>
</organism>
<feature type="region of interest" description="Disordered" evidence="1">
    <location>
        <begin position="1"/>
        <end position="21"/>
    </location>
</feature>
<dbReference type="InParanoid" id="A0A2J7QDB1"/>
<keyword evidence="3" id="KW-1185">Reference proteome</keyword>
<evidence type="ECO:0000256" key="1">
    <source>
        <dbReference type="SAM" id="MobiDB-lite"/>
    </source>
</evidence>
<reference evidence="2 3" key="1">
    <citation type="submission" date="2017-12" db="EMBL/GenBank/DDBJ databases">
        <title>Hemimetabolous genomes reveal molecular basis of termite eusociality.</title>
        <authorList>
            <person name="Harrison M.C."/>
            <person name="Jongepier E."/>
            <person name="Robertson H.M."/>
            <person name="Arning N."/>
            <person name="Bitard-Feildel T."/>
            <person name="Chao H."/>
            <person name="Childers C.P."/>
            <person name="Dinh H."/>
            <person name="Doddapaneni H."/>
            <person name="Dugan S."/>
            <person name="Gowin J."/>
            <person name="Greiner C."/>
            <person name="Han Y."/>
            <person name="Hu H."/>
            <person name="Hughes D.S.T."/>
            <person name="Huylmans A.-K."/>
            <person name="Kemena C."/>
            <person name="Kremer L.P.M."/>
            <person name="Lee S.L."/>
            <person name="Lopez-Ezquerra A."/>
            <person name="Mallet L."/>
            <person name="Monroy-Kuhn J.M."/>
            <person name="Moser A."/>
            <person name="Murali S.C."/>
            <person name="Muzny D.M."/>
            <person name="Otani S."/>
            <person name="Piulachs M.-D."/>
            <person name="Poelchau M."/>
            <person name="Qu J."/>
            <person name="Schaub F."/>
            <person name="Wada-Katsumata A."/>
            <person name="Worley K.C."/>
            <person name="Xie Q."/>
            <person name="Ylla G."/>
            <person name="Poulsen M."/>
            <person name="Gibbs R.A."/>
            <person name="Schal C."/>
            <person name="Richards S."/>
            <person name="Belles X."/>
            <person name="Korb J."/>
            <person name="Bornberg-Bauer E."/>
        </authorList>
    </citation>
    <scope>NUCLEOTIDE SEQUENCE [LARGE SCALE GENOMIC DNA]</scope>
    <source>
        <tissue evidence="2">Whole body</tissue>
    </source>
</reference>
<evidence type="ECO:0000313" key="2">
    <source>
        <dbReference type="EMBL" id="PNF26574.1"/>
    </source>
</evidence>